<dbReference type="InterPro" id="IPR005831">
    <property type="entry name" value="Aerolysin/haemolysin_CS"/>
</dbReference>
<dbReference type="InterPro" id="IPR003963">
    <property type="entry name" value="Bi-component_toxin_staph"/>
</dbReference>
<dbReference type="Proteomes" id="UP000003093">
    <property type="component" value="Unassembled WGS sequence"/>
</dbReference>
<evidence type="ECO:0000256" key="7">
    <source>
        <dbReference type="ARBA" id="ARBA00022852"/>
    </source>
</evidence>
<keyword evidence="4" id="KW-0800">Toxin</keyword>
<evidence type="ECO:0000256" key="4">
    <source>
        <dbReference type="ARBA" id="ARBA00022656"/>
    </source>
</evidence>
<evidence type="ECO:0000256" key="6">
    <source>
        <dbReference type="ARBA" id="ARBA00022735"/>
    </source>
</evidence>
<dbReference type="SUPFAM" id="SSF56959">
    <property type="entry name" value="Leukocidin-like"/>
    <property type="match status" value="1"/>
</dbReference>
<organism evidence="13 14">
    <name type="scientific">Staphylococcus aureus subsp. aureus DR10</name>
    <dbReference type="NCBI Taxonomy" id="1155079"/>
    <lineage>
        <taxon>Bacteria</taxon>
        <taxon>Bacillati</taxon>
        <taxon>Bacillota</taxon>
        <taxon>Bacilli</taxon>
        <taxon>Bacillales</taxon>
        <taxon>Staphylococcaceae</taxon>
        <taxon>Staphylococcus</taxon>
    </lineage>
</organism>
<keyword evidence="8" id="KW-0843">Virulence</keyword>
<evidence type="ECO:0000256" key="2">
    <source>
        <dbReference type="ARBA" id="ARBA00009831"/>
    </source>
</evidence>
<dbReference type="GO" id="GO:0031640">
    <property type="term" value="P:killing of cells of another organism"/>
    <property type="evidence" value="ECO:0007669"/>
    <property type="project" value="UniProtKB-KW"/>
</dbReference>
<feature type="signal peptide" evidence="11">
    <location>
        <begin position="1"/>
        <end position="40"/>
    </location>
</feature>
<name>A0ABC9Q1Z5_STAA5</name>
<evidence type="ECO:0000256" key="10">
    <source>
        <dbReference type="ARBA" id="ARBA00075250"/>
    </source>
</evidence>
<dbReference type="FunFam" id="2.70.240.10:FF:000001">
    <property type="entry name" value="Alpha-hemolysin"/>
    <property type="match status" value="1"/>
</dbReference>
<dbReference type="Gene3D" id="2.70.240.10">
    <property type="entry name" value="Leukocidin/porin MspA"/>
    <property type="match status" value="1"/>
</dbReference>
<comment type="subcellular location">
    <subcellularLocation>
        <location evidence="1">Secreted</location>
    </subcellularLocation>
</comment>
<feature type="domain" description="Leukocidin/Hemolysin toxin" evidence="12">
    <location>
        <begin position="77"/>
        <end position="327"/>
    </location>
</feature>
<comment type="similarity">
    <text evidence="2">Belongs to the aerolysin family.</text>
</comment>
<evidence type="ECO:0000313" key="13">
    <source>
        <dbReference type="EMBL" id="EIA14866.1"/>
    </source>
</evidence>
<sequence>MFPQIVLKNRRMMKMKTRIVSSVTTTLLLGSILMNPVANAADSDINIKTGTTDIGSNTTVKTGDLVTYDKENGMHKKVFYSFIDDKNHNKKILVIRTKGTIAGQYRVYSEEGANKSGLAWPSAFKVQLQLSDNEVAQISDYYPRNSIDTKEYMSTLTYGFNGNVTGDDSGKIGGLIGANVSIGHTLKYVQPDFKTILESPTDKKVGWKVIFNNMVNQNWGPYDRDSWNPVYGNQLFMKTRNGSMKAADNFLDPNKASSLLSSGFSPDFATVITMDRKASKQQTNIDVIYERVRDDYQLHWTSTNWKGTNTKDKWTDRSSERYKIDWEKEEMTN</sequence>
<evidence type="ECO:0000256" key="9">
    <source>
        <dbReference type="ARBA" id="ARBA00067749"/>
    </source>
</evidence>
<evidence type="ECO:0000256" key="5">
    <source>
        <dbReference type="ARBA" id="ARBA00022729"/>
    </source>
</evidence>
<keyword evidence="5 11" id="KW-0732">Signal</keyword>
<evidence type="ECO:0000256" key="1">
    <source>
        <dbReference type="ARBA" id="ARBA00004613"/>
    </source>
</evidence>
<evidence type="ECO:0000256" key="3">
    <source>
        <dbReference type="ARBA" id="ARBA00022525"/>
    </source>
</evidence>
<dbReference type="InterPro" id="IPR016183">
    <property type="entry name" value="Leukocidin/Hemolysin_toxin"/>
</dbReference>
<comment type="caution">
    <text evidence="13">The sequence shown here is derived from an EMBL/GenBank/DDBJ whole genome shotgun (WGS) entry which is preliminary data.</text>
</comment>
<dbReference type="PRINTS" id="PR01468">
    <property type="entry name" value="BICOMPNTOXIN"/>
</dbReference>
<feature type="chain" id="PRO_5044744342" description="Alpha-hemolysin" evidence="11">
    <location>
        <begin position="41"/>
        <end position="333"/>
    </location>
</feature>
<evidence type="ECO:0000259" key="12">
    <source>
        <dbReference type="Pfam" id="PF07968"/>
    </source>
</evidence>
<evidence type="ECO:0000313" key="14">
    <source>
        <dbReference type="Proteomes" id="UP000003093"/>
    </source>
</evidence>
<evidence type="ECO:0000256" key="8">
    <source>
        <dbReference type="ARBA" id="ARBA00023026"/>
    </source>
</evidence>
<dbReference type="GO" id="GO:0005576">
    <property type="term" value="C:extracellular region"/>
    <property type="evidence" value="ECO:0007669"/>
    <property type="project" value="UniProtKB-SubCell"/>
</dbReference>
<dbReference type="NCBIfam" id="TIGR01002">
    <property type="entry name" value="hlyII"/>
    <property type="match status" value="1"/>
</dbReference>
<accession>A0ABC9Q1Z5</accession>
<dbReference type="EMBL" id="AIDT01000002">
    <property type="protein sequence ID" value="EIA14866.1"/>
    <property type="molecule type" value="Genomic_DNA"/>
</dbReference>
<evidence type="ECO:0000256" key="11">
    <source>
        <dbReference type="SAM" id="SignalP"/>
    </source>
</evidence>
<dbReference type="PROSITE" id="PS00274">
    <property type="entry name" value="AEROLYSIN"/>
    <property type="match status" value="1"/>
</dbReference>
<dbReference type="InterPro" id="IPR036435">
    <property type="entry name" value="Leukocidin/porin_MspA_sf"/>
</dbReference>
<dbReference type="AlphaFoldDB" id="A0ABC9Q1Z5"/>
<keyword evidence="6" id="KW-0354">Hemolysis</keyword>
<keyword evidence="3" id="KW-0964">Secreted</keyword>
<proteinExistence type="inferred from homology"/>
<dbReference type="GO" id="GO:0090729">
    <property type="term" value="F:toxin activity"/>
    <property type="evidence" value="ECO:0007669"/>
    <property type="project" value="UniProtKB-KW"/>
</dbReference>
<gene>
    <name evidence="13" type="ORF">ST398NM02_1158</name>
</gene>
<protein>
    <recommendedName>
        <fullName evidence="9">Alpha-hemolysin</fullName>
    </recommendedName>
    <alternativeName>
        <fullName evidence="10">Alpha-toxin</fullName>
    </alternativeName>
</protein>
<keyword evidence="7" id="KW-0204">Cytolysis</keyword>
<reference evidence="13 14" key="1">
    <citation type="journal article" date="2012" name="MBio">
        <title>Identification of a highly transmissible animal-independent Staphylococcus aureus ST398 clone with distinct genomic and cell adhesion properties.</title>
        <authorList>
            <person name="Uhlemann A.C."/>
            <person name="Porcella S.F."/>
            <person name="Trivedi S."/>
            <person name="Sullivan S.B."/>
            <person name="Hafer C."/>
            <person name="Kennedy A.D."/>
            <person name="Barbian K.D."/>
            <person name="McCarthy A.J."/>
            <person name="Street C."/>
            <person name="Hirschberg D.L."/>
            <person name="Lipkin W.I."/>
            <person name="Lindsay J.A."/>
            <person name="DeLeo F.R."/>
            <person name="Lowy F.D."/>
        </authorList>
    </citation>
    <scope>NUCLEOTIDE SEQUENCE [LARGE SCALE GENOMIC DNA]</scope>
    <source>
        <strain evidence="13 14">DR10</strain>
    </source>
</reference>
<dbReference type="Pfam" id="PF07968">
    <property type="entry name" value="Leukocidin"/>
    <property type="match status" value="1"/>
</dbReference>